<dbReference type="InterPro" id="IPR000008">
    <property type="entry name" value="C2_dom"/>
</dbReference>
<dbReference type="PROSITE" id="PS50004">
    <property type="entry name" value="C2"/>
    <property type="match status" value="6"/>
</dbReference>
<accession>A0A7S4A1G0</accession>
<keyword evidence="2" id="KW-0106">Calcium</keyword>
<feature type="compositionally biased region" description="Basic and acidic residues" evidence="3">
    <location>
        <begin position="12"/>
        <end position="24"/>
    </location>
</feature>
<dbReference type="CDD" id="cd00030">
    <property type="entry name" value="C2"/>
    <property type="match status" value="5"/>
</dbReference>
<protein>
    <recommendedName>
        <fullName evidence="4">C2 domain-containing protein</fullName>
    </recommendedName>
</protein>
<name>A0A7S4A1G0_9STRA</name>
<dbReference type="SUPFAM" id="SSF49562">
    <property type="entry name" value="C2 domain (Calcium/lipid-binding domain, CaLB)"/>
    <property type="match status" value="6"/>
</dbReference>
<dbReference type="EMBL" id="HBIW01018791">
    <property type="protein sequence ID" value="CAE0700747.1"/>
    <property type="molecule type" value="Transcribed_RNA"/>
</dbReference>
<organism evidence="5">
    <name type="scientific">Pelagomonas calceolata</name>
    <dbReference type="NCBI Taxonomy" id="35677"/>
    <lineage>
        <taxon>Eukaryota</taxon>
        <taxon>Sar</taxon>
        <taxon>Stramenopiles</taxon>
        <taxon>Ochrophyta</taxon>
        <taxon>Pelagophyceae</taxon>
        <taxon>Pelagomonadales</taxon>
        <taxon>Pelagomonadaceae</taxon>
        <taxon>Pelagomonas</taxon>
    </lineage>
</organism>
<feature type="domain" description="C2" evidence="4">
    <location>
        <begin position="605"/>
        <end position="730"/>
    </location>
</feature>
<feature type="region of interest" description="Disordered" evidence="3">
    <location>
        <begin position="1"/>
        <end position="24"/>
    </location>
</feature>
<dbReference type="Pfam" id="PF00168">
    <property type="entry name" value="C2"/>
    <property type="match status" value="6"/>
</dbReference>
<feature type="domain" description="C2" evidence="4">
    <location>
        <begin position="763"/>
        <end position="892"/>
    </location>
</feature>
<sequence>MPESKAQRKARMKAEKKAKLEAKRAAAKDERALREDAERAAEVANAAIKVYVDRGIDEVTGPLITNAIQGALDDAIWLQPAAAPAPAPAPAHEPPKWAVGDVVVCDLRLPVARQICEEKREELEEARGLLVEAQAAADEKPGDRDAIQALYKAQNRLPDFEEAFQEAEDYVHSLVVAGLSAKDGGVVIVGTVRDIIISDEAQALEQYWDDYAEKEKDLGEILNERPDLLMQARARLDDVPAWGEQPKLSIAEVAKQLFASGDMFDVALVEECWKHRNPPQIPEGDAERPNTAARDAAADITQSVLDDLGDDDDEQDAGEDAAAAAEALAAKIAAAEEAAAADQVVEEEAPPAEEPVDEWQETVKEQLAKVEDMLKDDPENEQFKELRQTLLDEIAKAPAPPPEPYAVKGQVSCYVIERHNGQMVVMPFDWCEKYRPVDVSEPDVSRYDPFLLAEDHLAETVNELQIGLVRAHSLAIRDLRKWYQKKDTIESSDPRVVFSIKGRPDIQLRSTVREKTLSPAWAESFELELMWDEIKEDPTLTIRIEDYDGKLSKSESMGICEIPLSGREHTRSREWYTLQVDPSNKKGLVTGEVEIVLRWRHVPSRVFKPFAGLEDNLQKCPNELIIGLGRGRNLPIMDRSLFSKGGSSDPRVVVWIEGVDEPLVSSTKKKSLNPCWREVFKLEVPPTLEDPILRIKCEDWDLVGKPDSMGLVDVPLIDYRIQLGFTSIDHRQKTRQWLALGPDPKAKKLKPQGELEIELWMRYSLELDFDPFLDRNFFKIERPNELQVGLIRGRDLAAKDGGTFTTATSDPQVVFTINGTELVYKSTYKVKTLAPRWNEIFLIEFEDGMTEDDTPTLRCTCEDYDDFSANDFMGFVEFDIRKYTHRRHRDWYDLLPDPKRPKEQVSGKLEIVLRWWHNPELAWEPFLDSTDVDDVEPNELLVALVRGRELAPRDACGLSFKPVTSDPQVRFRIIDTDERQQSTHKIKTLAPRWNEEFGLYCVPGELPVLRVVCEDYDKWSANDSMGVFEIDLHEIKTLLAQPRSRHRAWFQLETDPACPKDPVTGALELVLRWRHNPELHFTPFGGFVEPEKYLEKPPNELRVCLIRGKGLIPRERSKRKDDPGSASPRCVFTYAGSDLRVASEHREATLSPTWKQELILPIEEFQKSVEGPHLSVKLESVASGSSMGTFEVPLRPAMHSLYRTWCAVMPDADGKEVKGRVEIALYWGYNPELAYEPYEEEVDEYPTKVRNELLLAVVRARDLAPKKGGLFSTGGLPSPSVRLRVPGTDVEVTTTKRKNTQHPVFKEEFKQEYEASDERKPGLMEVIVEHNKKVLGIGILPLSGVRREFRLRQWLTLKDPETRNASGSICLIGCWRHNPALVFDPFGGPVIHKDRLQNELQISVYRCRCLPLRENGNEPSPSVSVALGMAPAVNTDKKKA</sequence>
<feature type="domain" description="C2" evidence="4">
    <location>
        <begin position="1083"/>
        <end position="1207"/>
    </location>
</feature>
<evidence type="ECO:0000313" key="5">
    <source>
        <dbReference type="EMBL" id="CAE0700747.1"/>
    </source>
</evidence>
<dbReference type="GO" id="GO:0046872">
    <property type="term" value="F:metal ion binding"/>
    <property type="evidence" value="ECO:0007669"/>
    <property type="project" value="UniProtKB-KW"/>
</dbReference>
<keyword evidence="1" id="KW-0479">Metal-binding</keyword>
<evidence type="ECO:0000259" key="4">
    <source>
        <dbReference type="PROSITE" id="PS50004"/>
    </source>
</evidence>
<feature type="domain" description="C2" evidence="4">
    <location>
        <begin position="921"/>
        <end position="1050"/>
    </location>
</feature>
<evidence type="ECO:0000256" key="3">
    <source>
        <dbReference type="SAM" id="MobiDB-lite"/>
    </source>
</evidence>
<reference evidence="5" key="1">
    <citation type="submission" date="2021-01" db="EMBL/GenBank/DDBJ databases">
        <authorList>
            <person name="Corre E."/>
            <person name="Pelletier E."/>
            <person name="Niang G."/>
            <person name="Scheremetjew M."/>
            <person name="Finn R."/>
            <person name="Kale V."/>
            <person name="Holt S."/>
            <person name="Cochrane G."/>
            <person name="Meng A."/>
            <person name="Brown T."/>
            <person name="Cohen L."/>
        </authorList>
    </citation>
    <scope>NUCLEOTIDE SEQUENCE</scope>
    <source>
        <strain evidence="5">CCMP1756</strain>
    </source>
</reference>
<feature type="domain" description="C2" evidence="4">
    <location>
        <begin position="1236"/>
        <end position="1355"/>
    </location>
</feature>
<proteinExistence type="predicted"/>
<dbReference type="InterPro" id="IPR035892">
    <property type="entry name" value="C2_domain_sf"/>
</dbReference>
<evidence type="ECO:0000256" key="1">
    <source>
        <dbReference type="ARBA" id="ARBA00022723"/>
    </source>
</evidence>
<dbReference type="PANTHER" id="PTHR45911">
    <property type="entry name" value="C2 DOMAIN-CONTAINING PROTEIN"/>
    <property type="match status" value="1"/>
</dbReference>
<feature type="domain" description="C2" evidence="4">
    <location>
        <begin position="445"/>
        <end position="576"/>
    </location>
</feature>
<dbReference type="Gene3D" id="2.60.40.150">
    <property type="entry name" value="C2 domain"/>
    <property type="match status" value="6"/>
</dbReference>
<gene>
    <name evidence="5" type="ORF">PCAL00307_LOCUS16183</name>
</gene>
<evidence type="ECO:0000256" key="2">
    <source>
        <dbReference type="ARBA" id="ARBA00022837"/>
    </source>
</evidence>
<dbReference type="SMART" id="SM00239">
    <property type="entry name" value="C2"/>
    <property type="match status" value="6"/>
</dbReference>